<dbReference type="GO" id="GO:0006508">
    <property type="term" value="P:proteolysis"/>
    <property type="evidence" value="ECO:0007669"/>
    <property type="project" value="UniProtKB-KW"/>
</dbReference>
<sequence>MALTSIIFFVFFFIFHLFTSSTAAITGNLHENSLMTKKHNEWMARFQRVYKDDKEKAKRYQIFKERVKFIESFNSAANRTFALGLNEFSDLSREEFMASRMGYVKPSSSQMTPQSMSFRYQDATDLPSSIDWTAKGAVTDVKNQGQYCRCCWAFSAAAAVEGIYQISGGNLISLSEQQLLDCNTDNHGCRGGSMEFAFKFITENGITAYENYPYQGSQNYCNSQASNSSPRVMISGYEKVPKYSESALMQAVANQPVSVAIDAYCVVFQQYKSGIFSQSCGTNLNHAVTFVGYGVDEGTGMKYWLVKNSWGKSWGENGYMRLQRDVDAPGGLCGLAMDPSYPVITN</sequence>
<comment type="similarity">
    <text evidence="1">Belongs to the peptidase C1 family.</text>
</comment>
<dbReference type="InterPro" id="IPR013201">
    <property type="entry name" value="Prot_inhib_I29"/>
</dbReference>
<evidence type="ECO:0000313" key="10">
    <source>
        <dbReference type="EMBL" id="PIN25591.1"/>
    </source>
</evidence>
<dbReference type="FunFam" id="3.90.70.10:FF:000067">
    <property type="entry name" value="Senescence-specific cysteine protease"/>
    <property type="match status" value="1"/>
</dbReference>
<evidence type="ECO:0000256" key="7">
    <source>
        <dbReference type="SAM" id="SignalP"/>
    </source>
</evidence>
<dbReference type="SUPFAM" id="SSF54001">
    <property type="entry name" value="Cysteine proteinases"/>
    <property type="match status" value="1"/>
</dbReference>
<dbReference type="CDD" id="cd02248">
    <property type="entry name" value="Peptidase_C1A"/>
    <property type="match status" value="1"/>
</dbReference>
<dbReference type="Gene3D" id="3.90.70.10">
    <property type="entry name" value="Cysteine proteinases"/>
    <property type="match status" value="1"/>
</dbReference>
<organism evidence="10 11">
    <name type="scientific">Handroanthus impetiginosus</name>
    <dbReference type="NCBI Taxonomy" id="429701"/>
    <lineage>
        <taxon>Eukaryota</taxon>
        <taxon>Viridiplantae</taxon>
        <taxon>Streptophyta</taxon>
        <taxon>Embryophyta</taxon>
        <taxon>Tracheophyta</taxon>
        <taxon>Spermatophyta</taxon>
        <taxon>Magnoliopsida</taxon>
        <taxon>eudicotyledons</taxon>
        <taxon>Gunneridae</taxon>
        <taxon>Pentapetalae</taxon>
        <taxon>asterids</taxon>
        <taxon>lamiids</taxon>
        <taxon>Lamiales</taxon>
        <taxon>Bignoniaceae</taxon>
        <taxon>Crescentiina</taxon>
        <taxon>Tabebuia alliance</taxon>
        <taxon>Handroanthus</taxon>
    </lineage>
</organism>
<keyword evidence="11" id="KW-1185">Reference proteome</keyword>
<dbReference type="EC" id="3.4.22.33" evidence="10"/>
<dbReference type="Pfam" id="PF00112">
    <property type="entry name" value="Peptidase_C1"/>
    <property type="match status" value="1"/>
</dbReference>
<gene>
    <name evidence="10" type="ORF">CDL12_01667</name>
</gene>
<dbReference type="GO" id="GO:0008234">
    <property type="term" value="F:cysteine-type peptidase activity"/>
    <property type="evidence" value="ECO:0007669"/>
    <property type="project" value="UniProtKB-KW"/>
</dbReference>
<evidence type="ECO:0000259" key="8">
    <source>
        <dbReference type="SMART" id="SM00645"/>
    </source>
</evidence>
<feature type="signal peptide" evidence="7">
    <location>
        <begin position="1"/>
        <end position="23"/>
    </location>
</feature>
<feature type="chain" id="PRO_5018791730" evidence="7">
    <location>
        <begin position="24"/>
        <end position="346"/>
    </location>
</feature>
<keyword evidence="3 7" id="KW-0732">Signal</keyword>
<evidence type="ECO:0000259" key="9">
    <source>
        <dbReference type="SMART" id="SM00848"/>
    </source>
</evidence>
<keyword evidence="5" id="KW-0788">Thiol protease</keyword>
<dbReference type="InterPro" id="IPR039417">
    <property type="entry name" value="Peptidase_C1A_papain-like"/>
</dbReference>
<dbReference type="EMBL" id="NKXS01000212">
    <property type="protein sequence ID" value="PIN25591.1"/>
    <property type="molecule type" value="Genomic_DNA"/>
</dbReference>
<evidence type="ECO:0000256" key="4">
    <source>
        <dbReference type="ARBA" id="ARBA00022801"/>
    </source>
</evidence>
<evidence type="ECO:0000256" key="1">
    <source>
        <dbReference type="ARBA" id="ARBA00008455"/>
    </source>
</evidence>
<evidence type="ECO:0000256" key="5">
    <source>
        <dbReference type="ARBA" id="ARBA00022807"/>
    </source>
</evidence>
<keyword evidence="4 10" id="KW-0378">Hydrolase</keyword>
<feature type="domain" description="Cathepsin propeptide inhibitor" evidence="9">
    <location>
        <begin position="39"/>
        <end position="96"/>
    </location>
</feature>
<dbReference type="InterPro" id="IPR025661">
    <property type="entry name" value="Pept_asp_AS"/>
</dbReference>
<dbReference type="STRING" id="429701.A0A2G9I763"/>
<dbReference type="Proteomes" id="UP000231279">
    <property type="component" value="Unassembled WGS sequence"/>
</dbReference>
<dbReference type="InterPro" id="IPR013128">
    <property type="entry name" value="Peptidase_C1A"/>
</dbReference>
<dbReference type="Pfam" id="PF08246">
    <property type="entry name" value="Inhibitor_I29"/>
    <property type="match status" value="1"/>
</dbReference>
<dbReference type="InterPro" id="IPR038765">
    <property type="entry name" value="Papain-like_cys_pep_sf"/>
</dbReference>
<evidence type="ECO:0000256" key="3">
    <source>
        <dbReference type="ARBA" id="ARBA00022729"/>
    </source>
</evidence>
<comment type="caution">
    <text evidence="10">The sequence shown here is derived from an EMBL/GenBank/DDBJ whole genome shotgun (WGS) entry which is preliminary data.</text>
</comment>
<dbReference type="SMART" id="SM00848">
    <property type="entry name" value="Inhibitor_I29"/>
    <property type="match status" value="1"/>
</dbReference>
<keyword evidence="2" id="KW-0645">Protease</keyword>
<proteinExistence type="inferred from homology"/>
<feature type="domain" description="Peptidase C1A papain C-terminal" evidence="8">
    <location>
        <begin position="126"/>
        <end position="343"/>
    </location>
</feature>
<dbReference type="OrthoDB" id="10253408at2759"/>
<evidence type="ECO:0000313" key="11">
    <source>
        <dbReference type="Proteomes" id="UP000231279"/>
    </source>
</evidence>
<name>A0A2G9I763_9LAMI</name>
<keyword evidence="6" id="KW-1015">Disulfide bond</keyword>
<evidence type="ECO:0000256" key="2">
    <source>
        <dbReference type="ARBA" id="ARBA00022670"/>
    </source>
</evidence>
<reference evidence="11" key="1">
    <citation type="journal article" date="2018" name="Gigascience">
        <title>Genome assembly of the Pink Ipe (Handroanthus impetiginosus, Bignoniaceae), a highly valued, ecologically keystone Neotropical timber forest tree.</title>
        <authorList>
            <person name="Silva-Junior O.B."/>
            <person name="Grattapaglia D."/>
            <person name="Novaes E."/>
            <person name="Collevatti R.G."/>
        </authorList>
    </citation>
    <scope>NUCLEOTIDE SEQUENCE [LARGE SCALE GENOMIC DNA]</scope>
    <source>
        <strain evidence="11">cv. UFG-1</strain>
    </source>
</reference>
<protein>
    <submittedName>
        <fullName evidence="10">Cysteine proteinase Cathepsin L</fullName>
        <ecNumber evidence="10">3.4.22.33</ecNumber>
    </submittedName>
</protein>
<dbReference type="PANTHER" id="PTHR12411">
    <property type="entry name" value="CYSTEINE PROTEASE FAMILY C1-RELATED"/>
    <property type="match status" value="1"/>
</dbReference>
<dbReference type="InterPro" id="IPR000668">
    <property type="entry name" value="Peptidase_C1A_C"/>
</dbReference>
<accession>A0A2G9I763</accession>
<dbReference type="AlphaFoldDB" id="A0A2G9I763"/>
<dbReference type="SMART" id="SM00645">
    <property type="entry name" value="Pept_C1"/>
    <property type="match status" value="1"/>
</dbReference>
<dbReference type="PRINTS" id="PR00705">
    <property type="entry name" value="PAPAIN"/>
</dbReference>
<evidence type="ECO:0000256" key="6">
    <source>
        <dbReference type="ARBA" id="ARBA00023157"/>
    </source>
</evidence>
<dbReference type="PROSITE" id="PS00640">
    <property type="entry name" value="THIOL_PROTEASE_ASN"/>
    <property type="match status" value="1"/>
</dbReference>